<dbReference type="SUPFAM" id="SSF46785">
    <property type="entry name" value="Winged helix' DNA-binding domain"/>
    <property type="match status" value="1"/>
</dbReference>
<accession>A0AAJ5T6F8</accession>
<name>A0AAJ5T6F8_9BURK</name>
<dbReference type="SUPFAM" id="SSF53850">
    <property type="entry name" value="Periplasmic binding protein-like II"/>
    <property type="match status" value="1"/>
</dbReference>
<dbReference type="GeneID" id="71056903"/>
<evidence type="ECO:0000313" key="7">
    <source>
        <dbReference type="Proteomes" id="UP000268684"/>
    </source>
</evidence>
<feature type="domain" description="HTH lysR-type" evidence="5">
    <location>
        <begin position="1"/>
        <end position="58"/>
    </location>
</feature>
<dbReference type="AlphaFoldDB" id="A0AAJ5T6F8"/>
<dbReference type="InterPro" id="IPR036390">
    <property type="entry name" value="WH_DNA-bd_sf"/>
</dbReference>
<gene>
    <name evidence="6" type="primary">yofA_3</name>
    <name evidence="6" type="ORF">BSTAB16_4470</name>
</gene>
<evidence type="ECO:0000313" key="6">
    <source>
        <dbReference type="EMBL" id="VBB14281.1"/>
    </source>
</evidence>
<keyword evidence="2" id="KW-0805">Transcription regulation</keyword>
<dbReference type="RefSeq" id="WP_122169852.1">
    <property type="nucleotide sequence ID" value="NZ_LR025743.1"/>
</dbReference>
<dbReference type="EMBL" id="LR025743">
    <property type="protein sequence ID" value="VBB14281.1"/>
    <property type="molecule type" value="Genomic_DNA"/>
</dbReference>
<dbReference type="GO" id="GO:0003700">
    <property type="term" value="F:DNA-binding transcription factor activity"/>
    <property type="evidence" value="ECO:0007669"/>
    <property type="project" value="InterPro"/>
</dbReference>
<protein>
    <submittedName>
        <fullName evidence="6">HTH-type transcriptional regulator YofA,putative DNA-binding transcriptional regulator,aminoethylphosphonate catabolism associated LysR family transcriptional regulator,LysR substrate binding domain</fullName>
    </submittedName>
</protein>
<dbReference type="PANTHER" id="PTHR30126:SF40">
    <property type="entry name" value="HTH-TYPE TRANSCRIPTIONAL REGULATOR GLTR"/>
    <property type="match status" value="1"/>
</dbReference>
<evidence type="ECO:0000256" key="2">
    <source>
        <dbReference type="ARBA" id="ARBA00023015"/>
    </source>
</evidence>
<dbReference type="InterPro" id="IPR005119">
    <property type="entry name" value="LysR_subst-bd"/>
</dbReference>
<evidence type="ECO:0000256" key="3">
    <source>
        <dbReference type="ARBA" id="ARBA00023125"/>
    </source>
</evidence>
<dbReference type="Proteomes" id="UP000268684">
    <property type="component" value="Chromosome II"/>
</dbReference>
<organism evidence="6 7">
    <name type="scientific">Burkholderia stabilis</name>
    <dbReference type="NCBI Taxonomy" id="95485"/>
    <lineage>
        <taxon>Bacteria</taxon>
        <taxon>Pseudomonadati</taxon>
        <taxon>Pseudomonadota</taxon>
        <taxon>Betaproteobacteria</taxon>
        <taxon>Burkholderiales</taxon>
        <taxon>Burkholderiaceae</taxon>
        <taxon>Burkholderia</taxon>
        <taxon>Burkholderia cepacia complex</taxon>
    </lineage>
</organism>
<evidence type="ECO:0000256" key="1">
    <source>
        <dbReference type="ARBA" id="ARBA00009437"/>
    </source>
</evidence>
<dbReference type="Pfam" id="PF03466">
    <property type="entry name" value="LysR_substrate"/>
    <property type="match status" value="1"/>
</dbReference>
<dbReference type="InterPro" id="IPR000847">
    <property type="entry name" value="LysR_HTH_N"/>
</dbReference>
<dbReference type="PROSITE" id="PS50931">
    <property type="entry name" value="HTH_LYSR"/>
    <property type="match status" value="1"/>
</dbReference>
<dbReference type="Gene3D" id="3.40.190.290">
    <property type="match status" value="1"/>
</dbReference>
<comment type="similarity">
    <text evidence="1">Belongs to the LysR transcriptional regulatory family.</text>
</comment>
<dbReference type="Gene3D" id="1.10.10.10">
    <property type="entry name" value="Winged helix-like DNA-binding domain superfamily/Winged helix DNA-binding domain"/>
    <property type="match status" value="1"/>
</dbReference>
<keyword evidence="4" id="KW-0804">Transcription</keyword>
<reference evidence="6 7" key="1">
    <citation type="submission" date="2017-11" db="EMBL/GenBank/DDBJ databases">
        <authorList>
            <person name="Seth-Smith MB H."/>
        </authorList>
    </citation>
    <scope>NUCLEOTIDE SEQUENCE [LARGE SCALE GENOMIC DNA]</scope>
    <source>
        <strain evidence="6">E</strain>
    </source>
</reference>
<dbReference type="InterPro" id="IPR036388">
    <property type="entry name" value="WH-like_DNA-bd_sf"/>
</dbReference>
<evidence type="ECO:0000256" key="4">
    <source>
        <dbReference type="ARBA" id="ARBA00023163"/>
    </source>
</evidence>
<dbReference type="PANTHER" id="PTHR30126">
    <property type="entry name" value="HTH-TYPE TRANSCRIPTIONAL REGULATOR"/>
    <property type="match status" value="1"/>
</dbReference>
<keyword evidence="7" id="KW-1185">Reference proteome</keyword>
<proteinExistence type="inferred from homology"/>
<dbReference type="GO" id="GO:0000976">
    <property type="term" value="F:transcription cis-regulatory region binding"/>
    <property type="evidence" value="ECO:0007669"/>
    <property type="project" value="TreeGrafter"/>
</dbReference>
<sequence>MKLSQIKFFCAVVEHGTVAAAAKALNCVPSNITIRVRELESQLNVALFIRERNRLFVTPEGRLLYEKAGTLLALASETQQLFEGNQPSGSLNVGALDAVLSNHLPPHIANYRRARPRVRLNIHPGHSFALERRLVDGELDVIVSDGPIDHPLLASSIAFRESLMLITPKAIRRLSAEWYAEHELYVFGTSCYYRQLVDAWISRNQVTPRAVLEIESYPIMFACVAAGHGFAFVPASFFATYQRGYSVRAHQLDDIGSADTYFVWRKHQASALVPDFIDNCLPD</sequence>
<dbReference type="Pfam" id="PF00126">
    <property type="entry name" value="HTH_1"/>
    <property type="match status" value="1"/>
</dbReference>
<evidence type="ECO:0000259" key="5">
    <source>
        <dbReference type="PROSITE" id="PS50931"/>
    </source>
</evidence>
<keyword evidence="3 6" id="KW-0238">DNA-binding</keyword>